<dbReference type="AlphaFoldDB" id="A0A935K3K7"/>
<evidence type="ECO:0000313" key="3">
    <source>
        <dbReference type="Proteomes" id="UP000739411"/>
    </source>
</evidence>
<sequence length="93" mass="10257">MLNNLLIFAVSSLLALATLGLPVPKMHGGKEFRVVVLIALYLTTVLVTLWFFNARSALAILEFSLALSGLSKLIAINFGLVQSARYPKHHRCY</sequence>
<organism evidence="2 3">
    <name type="scientific">Candidatus Dechloromonas phosphorivorans</name>
    <dbReference type="NCBI Taxonomy" id="2899244"/>
    <lineage>
        <taxon>Bacteria</taxon>
        <taxon>Pseudomonadati</taxon>
        <taxon>Pseudomonadota</taxon>
        <taxon>Betaproteobacteria</taxon>
        <taxon>Rhodocyclales</taxon>
        <taxon>Azonexaceae</taxon>
        <taxon>Dechloromonas</taxon>
    </lineage>
</organism>
<accession>A0A935K3K7</accession>
<reference evidence="2 3" key="1">
    <citation type="submission" date="2020-10" db="EMBL/GenBank/DDBJ databases">
        <title>Connecting structure to function with the recovery of over 1000 high-quality activated sludge metagenome-assembled genomes encoding full-length rRNA genes using long-read sequencing.</title>
        <authorList>
            <person name="Singleton C.M."/>
            <person name="Petriglieri F."/>
            <person name="Kristensen J.M."/>
            <person name="Kirkegaard R.H."/>
            <person name="Michaelsen T.Y."/>
            <person name="Andersen M.H."/>
            <person name="Karst S.M."/>
            <person name="Dueholm M.S."/>
            <person name="Nielsen P.H."/>
            <person name="Albertsen M."/>
        </authorList>
    </citation>
    <scope>NUCLEOTIDE SEQUENCE [LARGE SCALE GENOMIC DNA]</scope>
    <source>
        <strain evidence="2">EsbW_18-Q3-R4-48_BATAC.463</strain>
    </source>
</reference>
<gene>
    <name evidence="2" type="ORF">IPJ38_12090</name>
</gene>
<comment type="caution">
    <text evidence="2">The sequence shown here is derived from an EMBL/GenBank/DDBJ whole genome shotgun (WGS) entry which is preliminary data.</text>
</comment>
<name>A0A935K3K7_9RHOO</name>
<dbReference type="EMBL" id="JADJMS010000024">
    <property type="protein sequence ID" value="MBK7415738.1"/>
    <property type="molecule type" value="Genomic_DNA"/>
</dbReference>
<keyword evidence="1" id="KW-0472">Membrane</keyword>
<feature type="transmembrane region" description="Helical" evidence="1">
    <location>
        <begin position="6"/>
        <end position="23"/>
    </location>
</feature>
<protein>
    <submittedName>
        <fullName evidence="2">Uncharacterized protein</fullName>
    </submittedName>
</protein>
<feature type="transmembrane region" description="Helical" evidence="1">
    <location>
        <begin position="58"/>
        <end position="81"/>
    </location>
</feature>
<evidence type="ECO:0000256" key="1">
    <source>
        <dbReference type="SAM" id="Phobius"/>
    </source>
</evidence>
<proteinExistence type="predicted"/>
<keyword evidence="1" id="KW-1133">Transmembrane helix</keyword>
<keyword evidence="1" id="KW-0812">Transmembrane</keyword>
<dbReference type="Proteomes" id="UP000739411">
    <property type="component" value="Unassembled WGS sequence"/>
</dbReference>
<evidence type="ECO:0000313" key="2">
    <source>
        <dbReference type="EMBL" id="MBK7415738.1"/>
    </source>
</evidence>
<feature type="transmembrane region" description="Helical" evidence="1">
    <location>
        <begin position="35"/>
        <end position="52"/>
    </location>
</feature>